<accession>A0A9P6EKP6</accession>
<dbReference type="EMBL" id="MU157838">
    <property type="protein sequence ID" value="KAF9530684.1"/>
    <property type="molecule type" value="Genomic_DNA"/>
</dbReference>
<evidence type="ECO:0000313" key="1">
    <source>
        <dbReference type="EMBL" id="KAF9530684.1"/>
    </source>
</evidence>
<keyword evidence="2" id="KW-1185">Reference proteome</keyword>
<dbReference type="Proteomes" id="UP000807306">
    <property type="component" value="Unassembled WGS sequence"/>
</dbReference>
<evidence type="ECO:0000313" key="2">
    <source>
        <dbReference type="Proteomes" id="UP000807306"/>
    </source>
</evidence>
<sequence>MLNRWFSSLTAAPETSSPLRCRVDTGFQWDADAVSERTILENLETLNSLIVNLVTPLVECVADRRYKDFNRSPELTLNALEVLADHATTFGSVEQICAYLIQNDGINNKKRSLLEECILLDRICSLLYEEFFEGDYFFGLFPGDSRVILNSLFGRIAKDRKWVPLYIDSYQMIS</sequence>
<dbReference type="AlphaFoldDB" id="A0A9P6EKP6"/>
<comment type="caution">
    <text evidence="1">The sequence shown here is derived from an EMBL/GenBank/DDBJ whole genome shotgun (WGS) entry which is preliminary data.</text>
</comment>
<gene>
    <name evidence="1" type="ORF">CPB83DRAFT_153619</name>
</gene>
<proteinExistence type="predicted"/>
<reference evidence="1" key="1">
    <citation type="submission" date="2020-11" db="EMBL/GenBank/DDBJ databases">
        <authorList>
            <consortium name="DOE Joint Genome Institute"/>
            <person name="Ahrendt S."/>
            <person name="Riley R."/>
            <person name="Andreopoulos W."/>
            <person name="Labutti K."/>
            <person name="Pangilinan J."/>
            <person name="Ruiz-Duenas F.J."/>
            <person name="Barrasa J.M."/>
            <person name="Sanchez-Garcia M."/>
            <person name="Camarero S."/>
            <person name="Miyauchi S."/>
            <person name="Serrano A."/>
            <person name="Linde D."/>
            <person name="Babiker R."/>
            <person name="Drula E."/>
            <person name="Ayuso-Fernandez I."/>
            <person name="Pacheco R."/>
            <person name="Padilla G."/>
            <person name="Ferreira P."/>
            <person name="Barriuso J."/>
            <person name="Kellner H."/>
            <person name="Castanera R."/>
            <person name="Alfaro M."/>
            <person name="Ramirez L."/>
            <person name="Pisabarro A.G."/>
            <person name="Kuo A."/>
            <person name="Tritt A."/>
            <person name="Lipzen A."/>
            <person name="He G."/>
            <person name="Yan M."/>
            <person name="Ng V."/>
            <person name="Cullen D."/>
            <person name="Martin F."/>
            <person name="Rosso M.-N."/>
            <person name="Henrissat B."/>
            <person name="Hibbett D."/>
            <person name="Martinez A.T."/>
            <person name="Grigoriev I.V."/>
        </authorList>
    </citation>
    <scope>NUCLEOTIDE SEQUENCE</scope>
    <source>
        <strain evidence="1">CBS 506.95</strain>
    </source>
</reference>
<protein>
    <submittedName>
        <fullName evidence="1">Uncharacterized protein</fullName>
    </submittedName>
</protein>
<name>A0A9P6EKP6_9AGAR</name>
<organism evidence="1 2">
    <name type="scientific">Crepidotus variabilis</name>
    <dbReference type="NCBI Taxonomy" id="179855"/>
    <lineage>
        <taxon>Eukaryota</taxon>
        <taxon>Fungi</taxon>
        <taxon>Dikarya</taxon>
        <taxon>Basidiomycota</taxon>
        <taxon>Agaricomycotina</taxon>
        <taxon>Agaricomycetes</taxon>
        <taxon>Agaricomycetidae</taxon>
        <taxon>Agaricales</taxon>
        <taxon>Agaricineae</taxon>
        <taxon>Crepidotaceae</taxon>
        <taxon>Crepidotus</taxon>
    </lineage>
</organism>